<dbReference type="Proteomes" id="UP000054485">
    <property type="component" value="Unassembled WGS sequence"/>
</dbReference>
<protein>
    <submittedName>
        <fullName evidence="1">Uncharacterized protein</fullName>
    </submittedName>
</protein>
<evidence type="ECO:0000313" key="2">
    <source>
        <dbReference type="Proteomes" id="UP000054485"/>
    </source>
</evidence>
<proteinExistence type="predicted"/>
<keyword evidence="2" id="KW-1185">Reference proteome</keyword>
<dbReference type="EMBL" id="KN835471">
    <property type="protein sequence ID" value="KIK37164.1"/>
    <property type="molecule type" value="Genomic_DNA"/>
</dbReference>
<dbReference type="HOGENOM" id="CLU_2656105_0_0_1"/>
<name>A0A0D0AG98_9AGAM</name>
<sequence>MMANNSESRVQVIPVGPFASWYPCSDWPRHCANSKSCTLHSPICTKVAHDFLIWPNRLRRYLTRRADYAINSPSAE</sequence>
<accession>A0A0D0AG98</accession>
<dbReference type="AlphaFoldDB" id="A0A0D0AG98"/>
<gene>
    <name evidence="1" type="ORF">CY34DRAFT_474328</name>
</gene>
<dbReference type="InParanoid" id="A0A0D0AG98"/>
<evidence type="ECO:0000313" key="1">
    <source>
        <dbReference type="EMBL" id="KIK37164.1"/>
    </source>
</evidence>
<reference evidence="1 2" key="1">
    <citation type="submission" date="2014-04" db="EMBL/GenBank/DDBJ databases">
        <authorList>
            <consortium name="DOE Joint Genome Institute"/>
            <person name="Kuo A."/>
            <person name="Ruytinx J."/>
            <person name="Rineau F."/>
            <person name="Colpaert J."/>
            <person name="Kohler A."/>
            <person name="Nagy L.G."/>
            <person name="Floudas D."/>
            <person name="Copeland A."/>
            <person name="Barry K.W."/>
            <person name="Cichocki N."/>
            <person name="Veneault-Fourrey C."/>
            <person name="LaButti K."/>
            <person name="Lindquist E.A."/>
            <person name="Lipzen A."/>
            <person name="Lundell T."/>
            <person name="Morin E."/>
            <person name="Murat C."/>
            <person name="Sun H."/>
            <person name="Tunlid A."/>
            <person name="Henrissat B."/>
            <person name="Grigoriev I.V."/>
            <person name="Hibbett D.S."/>
            <person name="Martin F."/>
            <person name="Nordberg H.P."/>
            <person name="Cantor M.N."/>
            <person name="Hua S.X."/>
        </authorList>
    </citation>
    <scope>NUCLEOTIDE SEQUENCE [LARGE SCALE GENOMIC DNA]</scope>
    <source>
        <strain evidence="1 2">UH-Slu-Lm8-n1</strain>
    </source>
</reference>
<organism evidence="1 2">
    <name type="scientific">Suillus luteus UH-Slu-Lm8-n1</name>
    <dbReference type="NCBI Taxonomy" id="930992"/>
    <lineage>
        <taxon>Eukaryota</taxon>
        <taxon>Fungi</taxon>
        <taxon>Dikarya</taxon>
        <taxon>Basidiomycota</taxon>
        <taxon>Agaricomycotina</taxon>
        <taxon>Agaricomycetes</taxon>
        <taxon>Agaricomycetidae</taxon>
        <taxon>Boletales</taxon>
        <taxon>Suillineae</taxon>
        <taxon>Suillaceae</taxon>
        <taxon>Suillus</taxon>
    </lineage>
</organism>
<reference evidence="2" key="2">
    <citation type="submission" date="2015-01" db="EMBL/GenBank/DDBJ databases">
        <title>Evolutionary Origins and Diversification of the Mycorrhizal Mutualists.</title>
        <authorList>
            <consortium name="DOE Joint Genome Institute"/>
            <consortium name="Mycorrhizal Genomics Consortium"/>
            <person name="Kohler A."/>
            <person name="Kuo A."/>
            <person name="Nagy L.G."/>
            <person name="Floudas D."/>
            <person name="Copeland A."/>
            <person name="Barry K.W."/>
            <person name="Cichocki N."/>
            <person name="Veneault-Fourrey C."/>
            <person name="LaButti K."/>
            <person name="Lindquist E.A."/>
            <person name="Lipzen A."/>
            <person name="Lundell T."/>
            <person name="Morin E."/>
            <person name="Murat C."/>
            <person name="Riley R."/>
            <person name="Ohm R."/>
            <person name="Sun H."/>
            <person name="Tunlid A."/>
            <person name="Henrissat B."/>
            <person name="Grigoriev I.V."/>
            <person name="Hibbett D.S."/>
            <person name="Martin F."/>
        </authorList>
    </citation>
    <scope>NUCLEOTIDE SEQUENCE [LARGE SCALE GENOMIC DNA]</scope>
    <source>
        <strain evidence="2">UH-Slu-Lm8-n1</strain>
    </source>
</reference>